<dbReference type="GO" id="GO:0004764">
    <property type="term" value="F:shikimate 3-dehydrogenase (NADP+) activity"/>
    <property type="evidence" value="ECO:0007669"/>
    <property type="project" value="UniProtKB-EC"/>
</dbReference>
<evidence type="ECO:0000313" key="13">
    <source>
        <dbReference type="Proteomes" id="UP001262410"/>
    </source>
</evidence>
<keyword evidence="3 8" id="KW-0028">Amino-acid biosynthesis</keyword>
<dbReference type="InterPro" id="IPR006151">
    <property type="entry name" value="Shikm_DH/Glu-tRNA_Rdtase"/>
</dbReference>
<feature type="binding site" evidence="8">
    <location>
        <begin position="19"/>
        <end position="21"/>
    </location>
    <ligand>
        <name>shikimate</name>
        <dbReference type="ChEBI" id="CHEBI:36208"/>
    </ligand>
</feature>
<dbReference type="SUPFAM" id="SSF53223">
    <property type="entry name" value="Aminoacid dehydrogenase-like, N-terminal domain"/>
    <property type="match status" value="1"/>
</dbReference>
<dbReference type="Pfam" id="PF18317">
    <property type="entry name" value="SDH_C"/>
    <property type="match status" value="1"/>
</dbReference>
<name>A0ABU1JYH7_9PROT</name>
<keyword evidence="13" id="KW-1185">Reference proteome</keyword>
<keyword evidence="4 8" id="KW-0521">NADP</keyword>
<evidence type="ECO:0000259" key="11">
    <source>
        <dbReference type="Pfam" id="PF18317"/>
    </source>
</evidence>
<feature type="binding site" evidence="8">
    <location>
        <begin position="157"/>
        <end position="162"/>
    </location>
    <ligand>
        <name>NADP(+)</name>
        <dbReference type="ChEBI" id="CHEBI:58349"/>
    </ligand>
</feature>
<feature type="binding site" evidence="8">
    <location>
        <position position="91"/>
    </location>
    <ligand>
        <name>shikimate</name>
        <dbReference type="ChEBI" id="CHEBI:36208"/>
    </ligand>
</feature>
<comment type="subunit">
    <text evidence="8">Homodimer.</text>
</comment>
<feature type="binding site" evidence="8">
    <location>
        <position position="222"/>
    </location>
    <ligand>
        <name>NADP(+)</name>
        <dbReference type="ChEBI" id="CHEBI:58349"/>
    </ligand>
</feature>
<comment type="caution">
    <text evidence="12">The sequence shown here is derived from an EMBL/GenBank/DDBJ whole genome shotgun (WGS) entry which is preliminary data.</text>
</comment>
<dbReference type="InterPro" id="IPR036291">
    <property type="entry name" value="NAD(P)-bd_dom_sf"/>
</dbReference>
<feature type="binding site" evidence="8">
    <location>
        <position position="224"/>
    </location>
    <ligand>
        <name>shikimate</name>
        <dbReference type="ChEBI" id="CHEBI:36208"/>
    </ligand>
</feature>
<dbReference type="CDD" id="cd01065">
    <property type="entry name" value="NAD_bind_Shikimate_DH"/>
    <property type="match status" value="1"/>
</dbReference>
<feature type="binding site" evidence="8">
    <location>
        <position position="107"/>
    </location>
    <ligand>
        <name>shikimate</name>
        <dbReference type="ChEBI" id="CHEBI:36208"/>
    </ligand>
</feature>
<evidence type="ECO:0000256" key="5">
    <source>
        <dbReference type="ARBA" id="ARBA00023002"/>
    </source>
</evidence>
<dbReference type="Pfam" id="PF01488">
    <property type="entry name" value="Shikimate_DH"/>
    <property type="match status" value="1"/>
</dbReference>
<evidence type="ECO:0000256" key="3">
    <source>
        <dbReference type="ARBA" id="ARBA00022605"/>
    </source>
</evidence>
<feature type="binding site" evidence="8">
    <location>
        <position position="66"/>
    </location>
    <ligand>
        <name>shikimate</name>
        <dbReference type="ChEBI" id="CHEBI:36208"/>
    </ligand>
</feature>
<feature type="active site" description="Proton acceptor" evidence="8">
    <location>
        <position position="70"/>
    </location>
</feature>
<keyword evidence="6 8" id="KW-0057">Aromatic amino acid biosynthesis</keyword>
<evidence type="ECO:0000259" key="10">
    <source>
        <dbReference type="Pfam" id="PF08501"/>
    </source>
</evidence>
<sequence>MLTAKGRLAGVIGWPVGHSRSPQLHGHWLARHGIDGAYVPLAVAPDRLEAALRGLPALGFRGCNVTVPHKEAAMALVDELDPLARRIAAVNTIVVREDGSLFGTNTDGFGFLANLQAGAPAWSAGQGPAVVIGAGGASRAIIVALTDAGAPEIRLANRTRARAEKLAAELGGPITVIDWADRAAALDGAALLVNTTTEGMQGHAALDLPLDALPRAALVNDIVYVPLETPLLAAARARGHQVVDGIGMLLHQARPGFEAWFGVAPAVDAALRAAVLGPGQG</sequence>
<comment type="pathway">
    <text evidence="1 8">Metabolic intermediate biosynthesis; chorismate biosynthesis; chorismate from D-erythrose 4-phosphate and phosphoenolpyruvate: step 4/7.</text>
</comment>
<dbReference type="InterPro" id="IPR022893">
    <property type="entry name" value="Shikimate_DH_fam"/>
</dbReference>
<comment type="similarity">
    <text evidence="8">Belongs to the shikimate dehydrogenase family.</text>
</comment>
<dbReference type="Gene3D" id="3.40.50.720">
    <property type="entry name" value="NAD(P)-binding Rossmann-like Domain"/>
    <property type="match status" value="1"/>
</dbReference>
<evidence type="ECO:0000256" key="1">
    <source>
        <dbReference type="ARBA" id="ARBA00004871"/>
    </source>
</evidence>
<feature type="domain" description="SDH C-terminal" evidence="11">
    <location>
        <begin position="245"/>
        <end position="274"/>
    </location>
</feature>
<protein>
    <recommendedName>
        <fullName evidence="2 8">Shikimate dehydrogenase (NADP(+))</fullName>
        <shortName evidence="8">SDH</shortName>
        <ecNumber evidence="2 8">1.1.1.25</ecNumber>
    </recommendedName>
</protein>
<proteinExistence type="inferred from homology"/>
<reference evidence="12 13" key="1">
    <citation type="submission" date="2023-07" db="EMBL/GenBank/DDBJ databases">
        <title>Sorghum-associated microbial communities from plants grown in Nebraska, USA.</title>
        <authorList>
            <person name="Schachtman D."/>
        </authorList>
    </citation>
    <scope>NUCLEOTIDE SEQUENCE [LARGE SCALE GENOMIC DNA]</scope>
    <source>
        <strain evidence="12 13">584</strain>
    </source>
</reference>
<evidence type="ECO:0000313" key="12">
    <source>
        <dbReference type="EMBL" id="MDR6293687.1"/>
    </source>
</evidence>
<dbReference type="InterPro" id="IPR013708">
    <property type="entry name" value="Shikimate_DH-bd_N"/>
</dbReference>
<gene>
    <name evidence="8" type="primary">aroE</name>
    <name evidence="12" type="ORF">E9232_006238</name>
</gene>
<evidence type="ECO:0000256" key="4">
    <source>
        <dbReference type="ARBA" id="ARBA00022857"/>
    </source>
</evidence>
<dbReference type="HAMAP" id="MF_00222">
    <property type="entry name" value="Shikimate_DH_AroE"/>
    <property type="match status" value="1"/>
</dbReference>
<comment type="function">
    <text evidence="8">Involved in the biosynthesis of the chorismate, which leads to the biosynthesis of aromatic amino acids. Catalyzes the reversible NADPH linked reduction of 3-dehydroshikimate (DHSA) to yield shikimate (SA).</text>
</comment>
<evidence type="ECO:0000256" key="8">
    <source>
        <dbReference type="HAMAP-Rule" id="MF_00222"/>
    </source>
</evidence>
<dbReference type="InterPro" id="IPR011342">
    <property type="entry name" value="Shikimate_DH"/>
</dbReference>
<dbReference type="InterPro" id="IPR046346">
    <property type="entry name" value="Aminoacid_DH-like_N_sf"/>
</dbReference>
<evidence type="ECO:0000256" key="7">
    <source>
        <dbReference type="ARBA" id="ARBA00049442"/>
    </source>
</evidence>
<comment type="catalytic activity">
    <reaction evidence="7 8">
        <text>shikimate + NADP(+) = 3-dehydroshikimate + NADPH + H(+)</text>
        <dbReference type="Rhea" id="RHEA:17737"/>
        <dbReference type="ChEBI" id="CHEBI:15378"/>
        <dbReference type="ChEBI" id="CHEBI:16630"/>
        <dbReference type="ChEBI" id="CHEBI:36208"/>
        <dbReference type="ChEBI" id="CHEBI:57783"/>
        <dbReference type="ChEBI" id="CHEBI:58349"/>
        <dbReference type="EC" id="1.1.1.25"/>
    </reaction>
</comment>
<feature type="binding site" evidence="8">
    <location>
        <position position="252"/>
    </location>
    <ligand>
        <name>shikimate</name>
        <dbReference type="ChEBI" id="CHEBI:36208"/>
    </ligand>
</feature>
<evidence type="ECO:0000259" key="9">
    <source>
        <dbReference type="Pfam" id="PF01488"/>
    </source>
</evidence>
<feature type="binding site" evidence="8">
    <location>
        <begin position="133"/>
        <end position="137"/>
    </location>
    <ligand>
        <name>NADP(+)</name>
        <dbReference type="ChEBI" id="CHEBI:58349"/>
    </ligand>
</feature>
<dbReference type="SUPFAM" id="SSF51735">
    <property type="entry name" value="NAD(P)-binding Rossmann-fold domains"/>
    <property type="match status" value="1"/>
</dbReference>
<dbReference type="Proteomes" id="UP001262410">
    <property type="component" value="Unassembled WGS sequence"/>
</dbReference>
<feature type="domain" description="Quinate/shikimate 5-dehydrogenase/glutamyl-tRNA reductase" evidence="9">
    <location>
        <begin position="129"/>
        <end position="196"/>
    </location>
</feature>
<keyword evidence="5 8" id="KW-0560">Oxidoreductase</keyword>
<evidence type="ECO:0000256" key="6">
    <source>
        <dbReference type="ARBA" id="ARBA00023141"/>
    </source>
</evidence>
<dbReference type="RefSeq" id="WP_309800866.1">
    <property type="nucleotide sequence ID" value="NZ_JAVDPW010000013.1"/>
</dbReference>
<dbReference type="Pfam" id="PF08501">
    <property type="entry name" value="Shikimate_dh_N"/>
    <property type="match status" value="1"/>
</dbReference>
<feature type="domain" description="Shikimate dehydrogenase substrate binding N-terminal" evidence="10">
    <location>
        <begin position="11"/>
        <end position="93"/>
    </location>
</feature>
<organism evidence="12 13">
    <name type="scientific">Inquilinus ginsengisoli</name>
    <dbReference type="NCBI Taxonomy" id="363840"/>
    <lineage>
        <taxon>Bacteria</taxon>
        <taxon>Pseudomonadati</taxon>
        <taxon>Pseudomonadota</taxon>
        <taxon>Alphaproteobacteria</taxon>
        <taxon>Rhodospirillales</taxon>
        <taxon>Rhodospirillaceae</taxon>
        <taxon>Inquilinus</taxon>
    </lineage>
</organism>
<evidence type="ECO:0000256" key="2">
    <source>
        <dbReference type="ARBA" id="ARBA00012962"/>
    </source>
</evidence>
<dbReference type="PANTHER" id="PTHR21089">
    <property type="entry name" value="SHIKIMATE DEHYDROGENASE"/>
    <property type="match status" value="1"/>
</dbReference>
<dbReference type="EC" id="1.1.1.25" evidence="2 8"/>
<dbReference type="NCBIfam" id="TIGR00507">
    <property type="entry name" value="aroE"/>
    <property type="match status" value="1"/>
</dbReference>
<dbReference type="NCBIfam" id="NF001312">
    <property type="entry name" value="PRK00258.1-4"/>
    <property type="match status" value="1"/>
</dbReference>
<dbReference type="EMBL" id="JAVDPW010000013">
    <property type="protein sequence ID" value="MDR6293687.1"/>
    <property type="molecule type" value="Genomic_DNA"/>
</dbReference>
<dbReference type="InterPro" id="IPR041121">
    <property type="entry name" value="SDH_C"/>
</dbReference>
<feature type="binding site" evidence="8">
    <location>
        <position position="245"/>
    </location>
    <ligand>
        <name>NADP(+)</name>
        <dbReference type="ChEBI" id="CHEBI:58349"/>
    </ligand>
</feature>
<dbReference type="Gene3D" id="3.40.50.10860">
    <property type="entry name" value="Leucine Dehydrogenase, chain A, domain 1"/>
    <property type="match status" value="1"/>
</dbReference>
<accession>A0ABU1JYH7</accession>
<comment type="caution">
    <text evidence="8">Lacks conserved residue(s) required for the propagation of feature annotation.</text>
</comment>
<dbReference type="PANTHER" id="PTHR21089:SF1">
    <property type="entry name" value="BIFUNCTIONAL 3-DEHYDROQUINATE DEHYDRATASE_SHIKIMATE DEHYDROGENASE, CHLOROPLASTIC"/>
    <property type="match status" value="1"/>
</dbReference>